<reference evidence="1" key="1">
    <citation type="submission" date="2022-11" db="EMBL/GenBank/DDBJ databases">
        <authorList>
            <person name="Hyden B.L."/>
            <person name="Feng K."/>
            <person name="Yates T."/>
            <person name="Jawdy S."/>
            <person name="Smart L.B."/>
            <person name="Muchero W."/>
        </authorList>
    </citation>
    <scope>NUCLEOTIDE SEQUENCE</scope>
    <source>
        <tissue evidence="1">Shoot tip</tissue>
    </source>
</reference>
<evidence type="ECO:0000313" key="2">
    <source>
        <dbReference type="Proteomes" id="UP001151532"/>
    </source>
</evidence>
<accession>A0A9Q0WYY6</accession>
<comment type="caution">
    <text evidence="1">The sequence shown here is derived from an EMBL/GenBank/DDBJ whole genome shotgun (WGS) entry which is preliminary data.</text>
</comment>
<reference evidence="1" key="2">
    <citation type="journal article" date="2023" name="Int. J. Mol. Sci.">
        <title>De Novo Assembly and Annotation of 11 Diverse Shrub Willow (Salix) Genomes Reveals Novel Gene Organization in Sex-Linked Regions.</title>
        <authorList>
            <person name="Hyden B."/>
            <person name="Feng K."/>
            <person name="Yates T.B."/>
            <person name="Jawdy S."/>
            <person name="Cereghino C."/>
            <person name="Smart L.B."/>
            <person name="Muchero W."/>
        </authorList>
    </citation>
    <scope>NUCLEOTIDE SEQUENCE</scope>
    <source>
        <tissue evidence="1">Shoot tip</tissue>
    </source>
</reference>
<name>A0A9Q0WYY6_SALPP</name>
<gene>
    <name evidence="1" type="ORF">OIU79_018755</name>
</gene>
<dbReference type="AlphaFoldDB" id="A0A9Q0WYY6"/>
<sequence length="28" mass="3074">MRGLSRDVSDPLGTKLDFVLFCNSPTTC</sequence>
<organism evidence="1 2">
    <name type="scientific">Salix purpurea</name>
    <name type="common">Purple osier willow</name>
    <dbReference type="NCBI Taxonomy" id="77065"/>
    <lineage>
        <taxon>Eukaryota</taxon>
        <taxon>Viridiplantae</taxon>
        <taxon>Streptophyta</taxon>
        <taxon>Embryophyta</taxon>
        <taxon>Tracheophyta</taxon>
        <taxon>Spermatophyta</taxon>
        <taxon>Magnoliopsida</taxon>
        <taxon>eudicotyledons</taxon>
        <taxon>Gunneridae</taxon>
        <taxon>Pentapetalae</taxon>
        <taxon>rosids</taxon>
        <taxon>fabids</taxon>
        <taxon>Malpighiales</taxon>
        <taxon>Salicaceae</taxon>
        <taxon>Saliceae</taxon>
        <taxon>Salix</taxon>
    </lineage>
</organism>
<proteinExistence type="predicted"/>
<dbReference type="EMBL" id="JAPFFK010000002">
    <property type="protein sequence ID" value="KAJ6775644.1"/>
    <property type="molecule type" value="Genomic_DNA"/>
</dbReference>
<dbReference type="Proteomes" id="UP001151532">
    <property type="component" value="Chromosome 5"/>
</dbReference>
<evidence type="ECO:0000313" key="1">
    <source>
        <dbReference type="EMBL" id="KAJ6775644.1"/>
    </source>
</evidence>
<protein>
    <submittedName>
        <fullName evidence="1">Uncharacterized protein</fullName>
    </submittedName>
</protein>
<keyword evidence="2" id="KW-1185">Reference proteome</keyword>